<dbReference type="EMBL" id="CAJOBC010002830">
    <property type="protein sequence ID" value="CAF3753604.1"/>
    <property type="molecule type" value="Genomic_DNA"/>
</dbReference>
<dbReference type="EMBL" id="CAJOBA010039487">
    <property type="protein sequence ID" value="CAF4078199.1"/>
    <property type="molecule type" value="Genomic_DNA"/>
</dbReference>
<sequence>SETNNPYSRQNPNAFSSLSPTYQAVMDHQNSSAKSLSSESKLSRSFRMLEQDLSDAKEIGRAPWSIFDQRREQQQKQISEFRSVKPSEAVSIDQQRRPHYTEYRVEHVREKWIELNYH</sequence>
<evidence type="ECO:0000313" key="6">
    <source>
        <dbReference type="Proteomes" id="UP000663829"/>
    </source>
</evidence>
<feature type="region of interest" description="Disordered" evidence="1">
    <location>
        <begin position="1"/>
        <end position="20"/>
    </location>
</feature>
<dbReference type="Proteomes" id="UP000682733">
    <property type="component" value="Unassembled WGS sequence"/>
</dbReference>
<evidence type="ECO:0000313" key="5">
    <source>
        <dbReference type="EMBL" id="CAF4078199.1"/>
    </source>
</evidence>
<dbReference type="Proteomes" id="UP000677228">
    <property type="component" value="Unassembled WGS sequence"/>
</dbReference>
<keyword evidence="6" id="KW-1185">Reference proteome</keyword>
<comment type="caution">
    <text evidence="2">The sequence shown here is derived from an EMBL/GenBank/DDBJ whole genome shotgun (WGS) entry which is preliminary data.</text>
</comment>
<dbReference type="Proteomes" id="UP000663829">
    <property type="component" value="Unassembled WGS sequence"/>
</dbReference>
<dbReference type="EMBL" id="CAJNOK010017926">
    <property type="protein sequence ID" value="CAF1272873.1"/>
    <property type="molecule type" value="Genomic_DNA"/>
</dbReference>
<evidence type="ECO:0000313" key="3">
    <source>
        <dbReference type="EMBL" id="CAF1272873.1"/>
    </source>
</evidence>
<dbReference type="AlphaFoldDB" id="A0A814FJN4"/>
<dbReference type="EMBL" id="CAJNOQ010002829">
    <property type="protein sequence ID" value="CAF0980979.1"/>
    <property type="molecule type" value="Genomic_DNA"/>
</dbReference>
<feature type="non-terminal residue" evidence="2">
    <location>
        <position position="1"/>
    </location>
</feature>
<evidence type="ECO:0000256" key="1">
    <source>
        <dbReference type="SAM" id="MobiDB-lite"/>
    </source>
</evidence>
<evidence type="ECO:0000313" key="4">
    <source>
        <dbReference type="EMBL" id="CAF3753604.1"/>
    </source>
</evidence>
<evidence type="ECO:0000313" key="2">
    <source>
        <dbReference type="EMBL" id="CAF0980979.1"/>
    </source>
</evidence>
<organism evidence="2 6">
    <name type="scientific">Didymodactylos carnosus</name>
    <dbReference type="NCBI Taxonomy" id="1234261"/>
    <lineage>
        <taxon>Eukaryota</taxon>
        <taxon>Metazoa</taxon>
        <taxon>Spiralia</taxon>
        <taxon>Gnathifera</taxon>
        <taxon>Rotifera</taxon>
        <taxon>Eurotatoria</taxon>
        <taxon>Bdelloidea</taxon>
        <taxon>Philodinida</taxon>
        <taxon>Philodinidae</taxon>
        <taxon>Didymodactylos</taxon>
    </lineage>
</organism>
<name>A0A814FJN4_9BILA</name>
<feature type="region of interest" description="Disordered" evidence="1">
    <location>
        <begin position="78"/>
        <end position="97"/>
    </location>
</feature>
<dbReference type="Proteomes" id="UP000681722">
    <property type="component" value="Unassembled WGS sequence"/>
</dbReference>
<protein>
    <submittedName>
        <fullName evidence="2">Uncharacterized protein</fullName>
    </submittedName>
</protein>
<accession>A0A814FJN4</accession>
<proteinExistence type="predicted"/>
<reference evidence="2" key="1">
    <citation type="submission" date="2021-02" db="EMBL/GenBank/DDBJ databases">
        <authorList>
            <person name="Nowell W R."/>
        </authorList>
    </citation>
    <scope>NUCLEOTIDE SEQUENCE</scope>
</reference>
<gene>
    <name evidence="2" type="ORF">GPM918_LOCUS12747</name>
    <name evidence="3" type="ORF">OVA965_LOCUS27268</name>
    <name evidence="4" type="ORF">SRO942_LOCUS12750</name>
    <name evidence="5" type="ORF">TMI583_LOCUS28013</name>
</gene>